<keyword evidence="2" id="KW-1185">Reference proteome</keyword>
<dbReference type="Proteomes" id="UP001601627">
    <property type="component" value="Unassembled WGS sequence"/>
</dbReference>
<accession>A0ABW6QHM6</accession>
<dbReference type="RefSeq" id="WP_388241466.1">
    <property type="nucleotide sequence ID" value="NZ_JBHVZQ010000066.1"/>
</dbReference>
<evidence type="ECO:0000313" key="2">
    <source>
        <dbReference type="Proteomes" id="UP001601627"/>
    </source>
</evidence>
<comment type="caution">
    <text evidence="1">The sequence shown here is derived from an EMBL/GenBank/DDBJ whole genome shotgun (WGS) entry which is preliminary data.</text>
</comment>
<dbReference type="EMBL" id="JBHVZQ010000066">
    <property type="protein sequence ID" value="MFF1278724.1"/>
    <property type="molecule type" value="Genomic_DNA"/>
</dbReference>
<organism evidence="1 2">
    <name type="scientific">Streptomyces marokkonensis</name>
    <dbReference type="NCBI Taxonomy" id="324855"/>
    <lineage>
        <taxon>Bacteria</taxon>
        <taxon>Bacillati</taxon>
        <taxon>Actinomycetota</taxon>
        <taxon>Actinomycetes</taxon>
        <taxon>Kitasatosporales</taxon>
        <taxon>Streptomycetaceae</taxon>
        <taxon>Streptomyces</taxon>
    </lineage>
</organism>
<evidence type="ECO:0000313" key="1">
    <source>
        <dbReference type="EMBL" id="MFF1278724.1"/>
    </source>
</evidence>
<sequence>MNPGRIARTRGELQAACPNFDAASFTAQVTADLPRLELRARIARTAEGLHRHLPVIRLAVLDTCCAPCQPQTRTW</sequence>
<name>A0ABW6QHM6_9ACTN</name>
<proteinExistence type="predicted"/>
<reference evidence="1 2" key="1">
    <citation type="submission" date="2024-09" db="EMBL/GenBank/DDBJ databases">
        <title>The Natural Products Discovery Center: Release of the First 8490 Sequenced Strains for Exploring Actinobacteria Biosynthetic Diversity.</title>
        <authorList>
            <person name="Kalkreuter E."/>
            <person name="Kautsar S.A."/>
            <person name="Yang D."/>
            <person name="Bader C.D."/>
            <person name="Teijaro C.N."/>
            <person name="Fluegel L."/>
            <person name="Davis C.M."/>
            <person name="Simpson J.R."/>
            <person name="Lauterbach L."/>
            <person name="Steele A.D."/>
            <person name="Gui C."/>
            <person name="Meng S."/>
            <person name="Li G."/>
            <person name="Viehrig K."/>
            <person name="Ye F."/>
            <person name="Su P."/>
            <person name="Kiefer A.F."/>
            <person name="Nichols A."/>
            <person name="Cepeda A.J."/>
            <person name="Yan W."/>
            <person name="Fan B."/>
            <person name="Jiang Y."/>
            <person name="Adhikari A."/>
            <person name="Zheng C.-J."/>
            <person name="Schuster L."/>
            <person name="Cowan T.M."/>
            <person name="Smanski M.J."/>
            <person name="Chevrette M.G."/>
            <person name="De Carvalho L.P.S."/>
            <person name="Shen B."/>
        </authorList>
    </citation>
    <scope>NUCLEOTIDE SEQUENCE [LARGE SCALE GENOMIC DNA]</scope>
    <source>
        <strain evidence="1 2">NPDC058328</strain>
    </source>
</reference>
<protein>
    <submittedName>
        <fullName evidence="1">Uncharacterized protein</fullName>
    </submittedName>
</protein>
<gene>
    <name evidence="1" type="ORF">ACFVZC_36015</name>
</gene>